<dbReference type="SMART" id="SM00729">
    <property type="entry name" value="Elp3"/>
    <property type="match status" value="1"/>
</dbReference>
<accession>A0A0F9M8S0</accession>
<dbReference type="EMBL" id="LAZR01010706">
    <property type="protein sequence ID" value="KKM65557.1"/>
    <property type="molecule type" value="Genomic_DNA"/>
</dbReference>
<dbReference type="InterPro" id="IPR051198">
    <property type="entry name" value="BchE-like"/>
</dbReference>
<dbReference type="SFLD" id="SFLDS00029">
    <property type="entry name" value="Radical_SAM"/>
    <property type="match status" value="1"/>
</dbReference>
<evidence type="ECO:0000259" key="6">
    <source>
        <dbReference type="PROSITE" id="PS51918"/>
    </source>
</evidence>
<name>A0A0F9M8S0_9ZZZZ</name>
<dbReference type="Pfam" id="PF04055">
    <property type="entry name" value="Radical_SAM"/>
    <property type="match status" value="1"/>
</dbReference>
<dbReference type="PANTHER" id="PTHR43409">
    <property type="entry name" value="ANAEROBIC MAGNESIUM-PROTOPORPHYRIN IX MONOMETHYL ESTER CYCLASE-RELATED"/>
    <property type="match status" value="1"/>
</dbReference>
<evidence type="ECO:0000256" key="4">
    <source>
        <dbReference type="ARBA" id="ARBA00023004"/>
    </source>
</evidence>
<feature type="non-terminal residue" evidence="7">
    <location>
        <position position="1"/>
    </location>
</feature>
<gene>
    <name evidence="7" type="ORF">LCGC14_1490150</name>
</gene>
<dbReference type="PROSITE" id="PS51918">
    <property type="entry name" value="RADICAL_SAM"/>
    <property type="match status" value="1"/>
</dbReference>
<keyword evidence="2" id="KW-0949">S-adenosyl-L-methionine</keyword>
<protein>
    <recommendedName>
        <fullName evidence="6">Radical SAM core domain-containing protein</fullName>
    </recommendedName>
</protein>
<evidence type="ECO:0000313" key="7">
    <source>
        <dbReference type="EMBL" id="KKM65557.1"/>
    </source>
</evidence>
<sequence>VPVGVSSIIGSLIEQGHEVELFDTTFYQTEDNPADENRMKSDQVLSVDYEKFGWIVDENDVYEDFREAVEYFIPDLIMLSIVECSYNLGMRLLESIYDLNITNVVGGIFPILNSNIWFSTFTIDSLCISEGENIDVRKILEKEPMFIKTDLVDINNIPFLNFDLYEERRLYKPMHGKFRKTLPIEFSRGCPYECSYCANHALKNHFGKWYRWKSVKRISEEIEHYIKKYQPDLFYFVSESFTSISNKKFDEICEMYSHYRVPFWMNTRPEDLTEYKVKRLEEIGCFRISVGIEHGNDKFRRDILNRHVTNEKIIRGCKYIENSNITYSVNNIVGFPGETEELVWDTINLNKQLNPDSIGAFIFTPFRGTDIYKYCIDNNYLNKDHEIGDLNRESILINNPLSKERIKHYYENFVNYVKG</sequence>
<keyword evidence="4" id="KW-0408">Iron</keyword>
<dbReference type="GO" id="GO:0051536">
    <property type="term" value="F:iron-sulfur cluster binding"/>
    <property type="evidence" value="ECO:0007669"/>
    <property type="project" value="UniProtKB-KW"/>
</dbReference>
<dbReference type="GO" id="GO:0046872">
    <property type="term" value="F:metal ion binding"/>
    <property type="evidence" value="ECO:0007669"/>
    <property type="project" value="UniProtKB-KW"/>
</dbReference>
<dbReference type="Gene3D" id="3.80.30.20">
    <property type="entry name" value="tm_1862 like domain"/>
    <property type="match status" value="1"/>
</dbReference>
<keyword evidence="5" id="KW-0411">Iron-sulfur</keyword>
<dbReference type="InterPro" id="IPR006638">
    <property type="entry name" value="Elp3/MiaA/NifB-like_rSAM"/>
</dbReference>
<dbReference type="SFLD" id="SFLDG01082">
    <property type="entry name" value="B12-binding_domain_containing"/>
    <property type="match status" value="1"/>
</dbReference>
<dbReference type="Gene3D" id="3.40.50.280">
    <property type="entry name" value="Cobalamin-binding domain"/>
    <property type="match status" value="1"/>
</dbReference>
<evidence type="ECO:0000256" key="1">
    <source>
        <dbReference type="ARBA" id="ARBA00001966"/>
    </source>
</evidence>
<keyword evidence="3" id="KW-0479">Metal-binding</keyword>
<evidence type="ECO:0000256" key="2">
    <source>
        <dbReference type="ARBA" id="ARBA00022691"/>
    </source>
</evidence>
<dbReference type="CDD" id="cd01335">
    <property type="entry name" value="Radical_SAM"/>
    <property type="match status" value="1"/>
</dbReference>
<feature type="domain" description="Radical SAM core" evidence="6">
    <location>
        <begin position="176"/>
        <end position="407"/>
    </location>
</feature>
<reference evidence="7" key="1">
    <citation type="journal article" date="2015" name="Nature">
        <title>Complex archaea that bridge the gap between prokaryotes and eukaryotes.</title>
        <authorList>
            <person name="Spang A."/>
            <person name="Saw J.H."/>
            <person name="Jorgensen S.L."/>
            <person name="Zaremba-Niedzwiedzka K."/>
            <person name="Martijn J."/>
            <person name="Lind A.E."/>
            <person name="van Eijk R."/>
            <person name="Schleper C."/>
            <person name="Guy L."/>
            <person name="Ettema T.J."/>
        </authorList>
    </citation>
    <scope>NUCLEOTIDE SEQUENCE</scope>
</reference>
<dbReference type="GO" id="GO:0003824">
    <property type="term" value="F:catalytic activity"/>
    <property type="evidence" value="ECO:0007669"/>
    <property type="project" value="InterPro"/>
</dbReference>
<comment type="cofactor">
    <cofactor evidence="1">
        <name>[4Fe-4S] cluster</name>
        <dbReference type="ChEBI" id="CHEBI:49883"/>
    </cofactor>
</comment>
<dbReference type="InterPro" id="IPR007197">
    <property type="entry name" value="rSAM"/>
</dbReference>
<evidence type="ECO:0000256" key="5">
    <source>
        <dbReference type="ARBA" id="ARBA00023014"/>
    </source>
</evidence>
<dbReference type="SUPFAM" id="SSF102114">
    <property type="entry name" value="Radical SAM enzymes"/>
    <property type="match status" value="1"/>
</dbReference>
<dbReference type="AlphaFoldDB" id="A0A0F9M8S0"/>
<evidence type="ECO:0000256" key="3">
    <source>
        <dbReference type="ARBA" id="ARBA00022723"/>
    </source>
</evidence>
<organism evidence="7">
    <name type="scientific">marine sediment metagenome</name>
    <dbReference type="NCBI Taxonomy" id="412755"/>
    <lineage>
        <taxon>unclassified sequences</taxon>
        <taxon>metagenomes</taxon>
        <taxon>ecological metagenomes</taxon>
    </lineage>
</organism>
<proteinExistence type="predicted"/>
<dbReference type="InterPro" id="IPR058240">
    <property type="entry name" value="rSAM_sf"/>
</dbReference>
<comment type="caution">
    <text evidence="7">The sequence shown here is derived from an EMBL/GenBank/DDBJ whole genome shotgun (WGS) entry which is preliminary data.</text>
</comment>
<dbReference type="InterPro" id="IPR023404">
    <property type="entry name" value="rSAM_horseshoe"/>
</dbReference>